<evidence type="ECO:0000313" key="4">
    <source>
        <dbReference type="Proteomes" id="UP000182836"/>
    </source>
</evidence>
<evidence type="ECO:0000313" key="2">
    <source>
        <dbReference type="EMBL" id="SDI95082.1"/>
    </source>
</evidence>
<dbReference type="GeneID" id="42304574"/>
<dbReference type="STRING" id="47500.AF333_05050"/>
<evidence type="ECO:0000313" key="1">
    <source>
        <dbReference type="EMBL" id="KON94945.1"/>
    </source>
</evidence>
<sequence length="356" mass="41694">MKEEKQAFVIMPIGAGEDFNRWQTIYKTLIRNAVEQSGYEYRCIRADEIGKPGSIIKDILRRIYNSDIVIADLTDQNPNVFYELGVRHSLKNNTILIAQDTKFIPFDLKNYRTIIYSPTLEGQESFKHDMIKALTSIEENPETIDSPVIELLPELIKHEKDDQITFLKEKIKRLKIQKGESQLGKNSFSQNIQYILELKNYRPLNNQDLIYDLVEEKEVYISDISLSPFHLYYTPYDEVILDKCDNLYMIAELTPMHNATNFTKEIVMILNRIKLKIAKIAINFIVIIPGKLREESLEELNKWFDKQVERYGIKTQTYTLQIWDEDMIQGIEKSLGLMTEEVKLSTLIYDDDNLPF</sequence>
<dbReference type="PATRIC" id="fig|47500.8.peg.5371"/>
<reference evidence="2 4" key="2">
    <citation type="submission" date="2016-10" db="EMBL/GenBank/DDBJ databases">
        <authorList>
            <person name="de Groot N.N."/>
        </authorList>
    </citation>
    <scope>NUCLEOTIDE SEQUENCE [LARGE SCALE GENOMIC DNA]</scope>
    <source>
        <strain evidence="2 4">DSM 2895</strain>
    </source>
</reference>
<dbReference type="Proteomes" id="UP000182836">
    <property type="component" value="Unassembled WGS sequence"/>
</dbReference>
<organism evidence="1 3">
    <name type="scientific">Aneurinibacillus migulanus</name>
    <name type="common">Bacillus migulanus</name>
    <dbReference type="NCBI Taxonomy" id="47500"/>
    <lineage>
        <taxon>Bacteria</taxon>
        <taxon>Bacillati</taxon>
        <taxon>Bacillota</taxon>
        <taxon>Bacilli</taxon>
        <taxon>Bacillales</taxon>
        <taxon>Paenibacillaceae</taxon>
        <taxon>Aneurinibacillus group</taxon>
        <taxon>Aneurinibacillus</taxon>
    </lineage>
</organism>
<evidence type="ECO:0000313" key="3">
    <source>
        <dbReference type="Proteomes" id="UP000037269"/>
    </source>
</evidence>
<dbReference type="EMBL" id="FNED01000009">
    <property type="protein sequence ID" value="SDI95082.1"/>
    <property type="molecule type" value="Genomic_DNA"/>
</dbReference>
<accession>A0A0D1VDB1</accession>
<keyword evidence="3" id="KW-1185">Reference proteome</keyword>
<evidence type="ECO:0008006" key="5">
    <source>
        <dbReference type="Google" id="ProtNLM"/>
    </source>
</evidence>
<dbReference type="OrthoDB" id="9815193at2"/>
<dbReference type="Gene3D" id="3.40.50.450">
    <property type="match status" value="1"/>
</dbReference>
<reference evidence="1 3" key="1">
    <citation type="submission" date="2015-07" db="EMBL/GenBank/DDBJ databases">
        <title>Fjat-14205 dsm 2895.</title>
        <authorList>
            <person name="Liu B."/>
            <person name="Wang J."/>
            <person name="Zhu Y."/>
            <person name="Liu G."/>
            <person name="Chen Q."/>
            <person name="Chen Z."/>
            <person name="Lan J."/>
            <person name="Che J."/>
            <person name="Ge C."/>
            <person name="Shi H."/>
            <person name="Pan Z."/>
            <person name="Liu X."/>
        </authorList>
    </citation>
    <scope>NUCLEOTIDE SEQUENCE [LARGE SCALE GENOMIC DNA]</scope>
    <source>
        <strain evidence="1 3">DSM 2895</strain>
    </source>
</reference>
<protein>
    <recommendedName>
        <fullName evidence="5">Nucleoside 2-deoxyribosyltransferase</fullName>
    </recommendedName>
</protein>
<dbReference type="Proteomes" id="UP000037269">
    <property type="component" value="Unassembled WGS sequence"/>
</dbReference>
<dbReference type="RefSeq" id="WP_043064981.1">
    <property type="nucleotide sequence ID" value="NZ_BJOA01000078.1"/>
</dbReference>
<gene>
    <name evidence="1" type="ORF">AF333_05050</name>
    <name evidence="2" type="ORF">SAMN04487909_109201</name>
</gene>
<dbReference type="EMBL" id="LGUG01000004">
    <property type="protein sequence ID" value="KON94945.1"/>
    <property type="molecule type" value="Genomic_DNA"/>
</dbReference>
<dbReference type="AlphaFoldDB" id="A0A0D1VDB1"/>
<proteinExistence type="predicted"/>
<name>A0A0D1VDB1_ANEMI</name>